<feature type="region of interest" description="Disordered" evidence="2">
    <location>
        <begin position="65"/>
        <end position="120"/>
    </location>
</feature>
<dbReference type="PANTHER" id="PTHR47587">
    <property type="entry name" value="OS05G0103500 PROTEIN"/>
    <property type="match status" value="1"/>
</dbReference>
<keyword evidence="4" id="KW-1185">Reference proteome</keyword>
<evidence type="ECO:0000313" key="3">
    <source>
        <dbReference type="EMBL" id="KAG6418812.1"/>
    </source>
</evidence>
<accession>A0A8X8ZVQ5</accession>
<protein>
    <submittedName>
        <fullName evidence="3">Uncharacterized protein</fullName>
    </submittedName>
</protein>
<reference evidence="3" key="2">
    <citation type="submission" date="2020-08" db="EMBL/GenBank/DDBJ databases">
        <title>Plant Genome Project.</title>
        <authorList>
            <person name="Zhang R.-G."/>
        </authorList>
    </citation>
    <scope>NUCLEOTIDE SEQUENCE</scope>
    <source>
        <strain evidence="3">Huo1</strain>
        <tissue evidence="3">Leaf</tissue>
    </source>
</reference>
<dbReference type="PANTHER" id="PTHR47587:SF2">
    <property type="entry name" value="OS05G0103500 PROTEIN"/>
    <property type="match status" value="1"/>
</dbReference>
<reference evidence="3" key="1">
    <citation type="submission" date="2018-01" db="EMBL/GenBank/DDBJ databases">
        <authorList>
            <person name="Mao J.F."/>
        </authorList>
    </citation>
    <scope>NUCLEOTIDE SEQUENCE</scope>
    <source>
        <strain evidence="3">Huo1</strain>
        <tissue evidence="3">Leaf</tissue>
    </source>
</reference>
<dbReference type="AlphaFoldDB" id="A0A8X8ZVQ5"/>
<keyword evidence="1" id="KW-0175">Coiled coil</keyword>
<evidence type="ECO:0000313" key="4">
    <source>
        <dbReference type="Proteomes" id="UP000298416"/>
    </source>
</evidence>
<gene>
    <name evidence="3" type="ORF">SASPL_121017</name>
</gene>
<proteinExistence type="predicted"/>
<organism evidence="3">
    <name type="scientific">Salvia splendens</name>
    <name type="common">Scarlet sage</name>
    <dbReference type="NCBI Taxonomy" id="180675"/>
    <lineage>
        <taxon>Eukaryota</taxon>
        <taxon>Viridiplantae</taxon>
        <taxon>Streptophyta</taxon>
        <taxon>Embryophyta</taxon>
        <taxon>Tracheophyta</taxon>
        <taxon>Spermatophyta</taxon>
        <taxon>Magnoliopsida</taxon>
        <taxon>eudicotyledons</taxon>
        <taxon>Gunneridae</taxon>
        <taxon>Pentapetalae</taxon>
        <taxon>asterids</taxon>
        <taxon>lamiids</taxon>
        <taxon>Lamiales</taxon>
        <taxon>Lamiaceae</taxon>
        <taxon>Nepetoideae</taxon>
        <taxon>Mentheae</taxon>
        <taxon>Salviinae</taxon>
        <taxon>Salvia</taxon>
        <taxon>Salvia subgen. Calosphace</taxon>
        <taxon>core Calosphace</taxon>
    </lineage>
</organism>
<feature type="compositionally biased region" description="Pro residues" evidence="2">
    <location>
        <begin position="102"/>
        <end position="115"/>
    </location>
</feature>
<evidence type="ECO:0000256" key="1">
    <source>
        <dbReference type="SAM" id="Coils"/>
    </source>
</evidence>
<dbReference type="EMBL" id="PNBA02000007">
    <property type="protein sequence ID" value="KAG6418812.1"/>
    <property type="molecule type" value="Genomic_DNA"/>
</dbReference>
<dbReference type="Proteomes" id="UP000298416">
    <property type="component" value="Unassembled WGS sequence"/>
</dbReference>
<comment type="caution">
    <text evidence="3">The sequence shown here is derived from an EMBL/GenBank/DDBJ whole genome shotgun (WGS) entry which is preliminary data.</text>
</comment>
<feature type="coiled-coil region" evidence="1">
    <location>
        <begin position="122"/>
        <end position="160"/>
    </location>
</feature>
<name>A0A8X8ZVQ5_SALSN</name>
<evidence type="ECO:0000256" key="2">
    <source>
        <dbReference type="SAM" id="MobiDB-lite"/>
    </source>
</evidence>
<sequence length="215" mass="24326">MLTTFTSLNITEKRANKNPNSYPWILESTNPFPRDKEAAGVMDESFTVQISSNLVKKLLNNGEVVKKKTRRPAPKIPKEPQAKQLPDDSEALRGPSSTAWPIQPPLYVPPPPPSHKTPNPELEAIRSVLEESEKVVERLHKQEENMLQEVTERAKDLHDKEFKLPNSKPMPCLDEKDACLNCYKEHIKDPLKCAQLVKDFADCARTARQQAGHSN</sequence>